<keyword evidence="1" id="KW-0723">Serine/threonine-protein kinase</keyword>
<proteinExistence type="predicted"/>
<sequence length="406" mass="48097">MDWSKNFSIDFRNADENANIQPLYYETKLRIREKPNLLHNRYLVGETKGYGDISEIFEIMDMNTLERKVAKVYRMQKLLRSSWNENLLRFLKLELKVAPKLNHKNIVKYFEVTEGDIEQLPNAYLIMEYCTTSIDILINSSPEKKLPVYQCHEYFIDLIDGLEYLHSIGIIHRDIKPQNLVLTNANVLKICDFGICEELETYEKLNKSVHQHGTTPYMAPEIFISCDTENEELFLDGCKIDIWSAGVTLYYMITGDLPFNYNYIGASCISDEFKVKDELTNNPFLHDFITKILDKKPTQRIDIDGIRQHPWFNQQIPEKLVKISTITKDEYDSFSMTSSLHQLYYPFTDEQNIITVPDEKIDQFRQIKRIPIIQSNRITKKREPYKRFNFRTLLYRAIRKFILFIR</sequence>
<evidence type="ECO:0000313" key="8">
    <source>
        <dbReference type="Proteomes" id="UP000288716"/>
    </source>
</evidence>
<protein>
    <submittedName>
        <fullName evidence="7">Polarization-related protein LKB1-like protein</fullName>
    </submittedName>
</protein>
<dbReference type="SUPFAM" id="SSF56112">
    <property type="entry name" value="Protein kinase-like (PK-like)"/>
    <property type="match status" value="1"/>
</dbReference>
<evidence type="ECO:0000259" key="6">
    <source>
        <dbReference type="PROSITE" id="PS50011"/>
    </source>
</evidence>
<dbReference type="GO" id="GO:0004674">
    <property type="term" value="F:protein serine/threonine kinase activity"/>
    <property type="evidence" value="ECO:0007669"/>
    <property type="project" value="UniProtKB-KW"/>
</dbReference>
<keyword evidence="3" id="KW-0547">Nucleotide-binding</keyword>
<keyword evidence="4" id="KW-0418">Kinase</keyword>
<evidence type="ECO:0000256" key="5">
    <source>
        <dbReference type="ARBA" id="ARBA00022840"/>
    </source>
</evidence>
<dbReference type="STRING" id="299467.A0A443S1W7"/>
<keyword evidence="5" id="KW-0067">ATP-binding</keyword>
<dbReference type="Pfam" id="PF00069">
    <property type="entry name" value="Pkinase"/>
    <property type="match status" value="1"/>
</dbReference>
<dbReference type="PROSITE" id="PS50011">
    <property type="entry name" value="PROTEIN_KINASE_DOM"/>
    <property type="match status" value="1"/>
</dbReference>
<dbReference type="InterPro" id="IPR011009">
    <property type="entry name" value="Kinase-like_dom_sf"/>
</dbReference>
<dbReference type="SMART" id="SM00220">
    <property type="entry name" value="S_TKc"/>
    <property type="match status" value="1"/>
</dbReference>
<dbReference type="VEuPathDB" id="VectorBase:LDEU010520"/>
<dbReference type="OrthoDB" id="68483at2759"/>
<dbReference type="Gene3D" id="1.10.510.10">
    <property type="entry name" value="Transferase(Phosphotransferase) domain 1"/>
    <property type="match status" value="1"/>
</dbReference>
<dbReference type="AlphaFoldDB" id="A0A443S1W7"/>
<evidence type="ECO:0000256" key="2">
    <source>
        <dbReference type="ARBA" id="ARBA00022679"/>
    </source>
</evidence>
<name>A0A443S1W7_9ACAR</name>
<evidence type="ECO:0000256" key="4">
    <source>
        <dbReference type="ARBA" id="ARBA00022777"/>
    </source>
</evidence>
<dbReference type="PANTHER" id="PTHR43895">
    <property type="entry name" value="CALCIUM/CALMODULIN-DEPENDENT PROTEIN KINASE KINASE-RELATED"/>
    <property type="match status" value="1"/>
</dbReference>
<dbReference type="InterPro" id="IPR000719">
    <property type="entry name" value="Prot_kinase_dom"/>
</dbReference>
<feature type="domain" description="Protein kinase" evidence="6">
    <location>
        <begin position="42"/>
        <end position="312"/>
    </location>
</feature>
<dbReference type="GO" id="GO:0007165">
    <property type="term" value="P:signal transduction"/>
    <property type="evidence" value="ECO:0007669"/>
    <property type="project" value="TreeGrafter"/>
</dbReference>
<organism evidence="7 8">
    <name type="scientific">Leptotrombidium deliense</name>
    <dbReference type="NCBI Taxonomy" id="299467"/>
    <lineage>
        <taxon>Eukaryota</taxon>
        <taxon>Metazoa</taxon>
        <taxon>Ecdysozoa</taxon>
        <taxon>Arthropoda</taxon>
        <taxon>Chelicerata</taxon>
        <taxon>Arachnida</taxon>
        <taxon>Acari</taxon>
        <taxon>Acariformes</taxon>
        <taxon>Trombidiformes</taxon>
        <taxon>Prostigmata</taxon>
        <taxon>Anystina</taxon>
        <taxon>Parasitengona</taxon>
        <taxon>Trombiculoidea</taxon>
        <taxon>Trombiculidae</taxon>
        <taxon>Leptotrombidium</taxon>
    </lineage>
</organism>
<evidence type="ECO:0000256" key="1">
    <source>
        <dbReference type="ARBA" id="ARBA00022527"/>
    </source>
</evidence>
<dbReference type="PANTHER" id="PTHR43895:SF150">
    <property type="entry name" value="SERINE_THREONINE-PROTEIN KINASE STK11"/>
    <property type="match status" value="1"/>
</dbReference>
<dbReference type="EMBL" id="NCKV01011866">
    <property type="protein sequence ID" value="RWS21520.1"/>
    <property type="molecule type" value="Genomic_DNA"/>
</dbReference>
<dbReference type="PROSITE" id="PS00108">
    <property type="entry name" value="PROTEIN_KINASE_ST"/>
    <property type="match status" value="1"/>
</dbReference>
<accession>A0A443S1W7</accession>
<keyword evidence="2" id="KW-0808">Transferase</keyword>
<dbReference type="GO" id="GO:0005524">
    <property type="term" value="F:ATP binding"/>
    <property type="evidence" value="ECO:0007669"/>
    <property type="project" value="UniProtKB-KW"/>
</dbReference>
<gene>
    <name evidence="7" type="ORF">B4U80_07890</name>
</gene>
<dbReference type="InterPro" id="IPR008271">
    <property type="entry name" value="Ser/Thr_kinase_AS"/>
</dbReference>
<evidence type="ECO:0000256" key="3">
    <source>
        <dbReference type="ARBA" id="ARBA00022741"/>
    </source>
</evidence>
<dbReference type="Proteomes" id="UP000288716">
    <property type="component" value="Unassembled WGS sequence"/>
</dbReference>
<comment type="caution">
    <text evidence="7">The sequence shown here is derived from an EMBL/GenBank/DDBJ whole genome shotgun (WGS) entry which is preliminary data.</text>
</comment>
<evidence type="ECO:0000313" key="7">
    <source>
        <dbReference type="EMBL" id="RWS21520.1"/>
    </source>
</evidence>
<keyword evidence="8" id="KW-1185">Reference proteome</keyword>
<reference evidence="7 8" key="1">
    <citation type="journal article" date="2018" name="Gigascience">
        <title>Genomes of trombidid mites reveal novel predicted allergens and laterally-transferred genes associated with secondary metabolism.</title>
        <authorList>
            <person name="Dong X."/>
            <person name="Chaisiri K."/>
            <person name="Xia D."/>
            <person name="Armstrong S.D."/>
            <person name="Fang Y."/>
            <person name="Donnelly M.J."/>
            <person name="Kadowaki T."/>
            <person name="McGarry J.W."/>
            <person name="Darby A.C."/>
            <person name="Makepeace B.L."/>
        </authorList>
    </citation>
    <scope>NUCLEOTIDE SEQUENCE [LARGE SCALE GENOMIC DNA]</scope>
    <source>
        <strain evidence="7">UoL-UT</strain>
    </source>
</reference>